<dbReference type="GO" id="GO:0004553">
    <property type="term" value="F:hydrolase activity, hydrolyzing O-glycosyl compounds"/>
    <property type="evidence" value="ECO:0007669"/>
    <property type="project" value="InterPro"/>
</dbReference>
<dbReference type="NCBIfam" id="NF007746">
    <property type="entry name" value="PRK10426.1"/>
    <property type="match status" value="1"/>
</dbReference>
<evidence type="ECO:0000313" key="7">
    <source>
        <dbReference type="Proteomes" id="UP000232145"/>
    </source>
</evidence>
<dbReference type="SUPFAM" id="SSF51011">
    <property type="entry name" value="Glycosyl hydrolase domain"/>
    <property type="match status" value="1"/>
</dbReference>
<dbReference type="GO" id="GO:0005975">
    <property type="term" value="P:carbohydrate metabolic process"/>
    <property type="evidence" value="ECO:0007669"/>
    <property type="project" value="InterPro"/>
</dbReference>
<keyword evidence="2" id="KW-0378">Hydrolase</keyword>
<reference evidence="6 7" key="1">
    <citation type="submission" date="2017-07" db="EMBL/GenBank/DDBJ databases">
        <title>Leptospira spp. isolated from tropical soils.</title>
        <authorList>
            <person name="Thibeaux R."/>
            <person name="Iraola G."/>
            <person name="Ferres I."/>
            <person name="Bierque E."/>
            <person name="Girault D."/>
            <person name="Soupe-Gilbert M.-E."/>
            <person name="Picardeau M."/>
            <person name="Goarant C."/>
        </authorList>
    </citation>
    <scope>NUCLEOTIDE SEQUENCE [LARGE SCALE GENOMIC DNA]</scope>
    <source>
        <strain evidence="6 7">FH2-B-A1</strain>
    </source>
</reference>
<dbReference type="SUPFAM" id="SSF51445">
    <property type="entry name" value="(Trans)glycosidases"/>
    <property type="match status" value="1"/>
</dbReference>
<keyword evidence="2" id="KW-0326">Glycosidase</keyword>
<dbReference type="Pfam" id="PF13802">
    <property type="entry name" value="Gal_mutarotas_2"/>
    <property type="match status" value="1"/>
</dbReference>
<dbReference type="Pfam" id="PF21365">
    <property type="entry name" value="Glyco_hydro_31_3rd"/>
    <property type="match status" value="1"/>
</dbReference>
<dbReference type="InterPro" id="IPR048395">
    <property type="entry name" value="Glyco_hydro_31_C"/>
</dbReference>
<proteinExistence type="inferred from homology"/>
<comment type="similarity">
    <text evidence="1 2">Belongs to the glycosyl hydrolase 31 family.</text>
</comment>
<dbReference type="InterPro" id="IPR013780">
    <property type="entry name" value="Glyco_hydro_b"/>
</dbReference>
<dbReference type="InterPro" id="IPR025887">
    <property type="entry name" value="Glyco_hydro_31_N_dom"/>
</dbReference>
<dbReference type="OrthoDB" id="176168at2"/>
<evidence type="ECO:0000256" key="2">
    <source>
        <dbReference type="RuleBase" id="RU361185"/>
    </source>
</evidence>
<dbReference type="Pfam" id="PF01055">
    <property type="entry name" value="Glyco_hydro_31_2nd"/>
    <property type="match status" value="1"/>
</dbReference>
<comment type="caution">
    <text evidence="6">The sequence shown here is derived from an EMBL/GenBank/DDBJ whole genome shotgun (WGS) entry which is preliminary data.</text>
</comment>
<dbReference type="CDD" id="cd06594">
    <property type="entry name" value="GH31_glucosidase_YihQ"/>
    <property type="match status" value="1"/>
</dbReference>
<feature type="domain" description="Glycoside hydrolase family 31 N-terminal" evidence="4">
    <location>
        <begin position="79"/>
        <end position="238"/>
    </location>
</feature>
<gene>
    <name evidence="6" type="ORF">CH364_10790</name>
</gene>
<dbReference type="InterPro" id="IPR000322">
    <property type="entry name" value="Glyco_hydro_31_TIM"/>
</dbReference>
<dbReference type="PANTHER" id="PTHR46959">
    <property type="entry name" value="SULFOQUINOVOSIDASE"/>
    <property type="match status" value="1"/>
</dbReference>
<dbReference type="Proteomes" id="UP000232145">
    <property type="component" value="Unassembled WGS sequence"/>
</dbReference>
<sequence>MVFRLISLSLSLFFLECASRIISSLPISEESYSLTQKVQWIQSRNEFTLRNQSQGRDFIKLSLEEPFLLSYTKETISKYRMASFQFKESLLKSCTKQSIDEIKKEPGRVTIKGKLSGKDCSTDYQILFQTKSDNEVEFKISLSDPTLNRIQFQYGSSPDEKIFGLGEQFTYDELKGKTPFLFTEEQGVGRGDQPITAGANLMAGAGGNAYTTYAPIPHYITSENRSVFFENSGYANFDFTNSKKTKVEFWDFQSEKSLTGTIWIGTSSKSLIEAYTKKTGRFPKLPDWAYGTWLGVQGGTEKVSAIVKQAKDAGNPVTALWIQDWCGRRVTNFGDQLKWRWYADDSLYPDFKKFVKSMNDQNVQVLGYINSFLADTDPKKPGDDFTNPLLAEAKSKGYLVKNSNGEDYLIQTVGFPAYLIDLTNPAAVRWTKDLIKKNMIGMGLSGWMADFGEWLPYDAKLYSGIDAKIYHNRYPVDWAKINREAIKEAGMEGKIVFFTRAGYSYSNAHSTLFWEGDQMVSFGTNDGLPSSIIGLTSSGISGYALNHSDIGGYTTISNPLRNYHRSKELLLRWAEASAFTPVFRTHEGNKPLKNWQVYTYTKPDGTKSLSDDDTVALFAKIAKIHFALKPYIQSLVEEASRTGIPVVRHNYLVEPEDKNLLKYKYQFFLGDDLLVAPVVESGEIVQEVYLPRGRWLHLWTGTTYDGYRKIQVSAPVGKPPAFVRIGGKSEDLIRNSISSIRNKD</sequence>
<dbReference type="InterPro" id="IPR052990">
    <property type="entry name" value="Sulfoquinovosidase_GH31"/>
</dbReference>
<protein>
    <submittedName>
        <fullName evidence="6">Alpha-glucosidase</fullName>
    </submittedName>
</protein>
<accession>A0A2N0AJR5</accession>
<evidence type="ECO:0000259" key="3">
    <source>
        <dbReference type="Pfam" id="PF01055"/>
    </source>
</evidence>
<dbReference type="RefSeq" id="WP_100743909.1">
    <property type="nucleotide sequence ID" value="NZ_NPDW01000002.1"/>
</dbReference>
<dbReference type="Gene3D" id="2.60.40.1760">
    <property type="entry name" value="glycosyl hydrolase (family 31)"/>
    <property type="match status" value="1"/>
</dbReference>
<dbReference type="AlphaFoldDB" id="A0A2N0AJR5"/>
<dbReference type="SUPFAM" id="SSF74650">
    <property type="entry name" value="Galactose mutarotase-like"/>
    <property type="match status" value="1"/>
</dbReference>
<dbReference type="Gene3D" id="3.20.20.80">
    <property type="entry name" value="Glycosidases"/>
    <property type="match status" value="1"/>
</dbReference>
<evidence type="ECO:0000259" key="4">
    <source>
        <dbReference type="Pfam" id="PF13802"/>
    </source>
</evidence>
<dbReference type="InterPro" id="IPR044112">
    <property type="entry name" value="YihQ_TIM-like"/>
</dbReference>
<feature type="domain" description="Glycoside hydrolase family 31 TIM barrel" evidence="3">
    <location>
        <begin position="284"/>
        <end position="634"/>
    </location>
</feature>
<dbReference type="InterPro" id="IPR017853">
    <property type="entry name" value="GH"/>
</dbReference>
<keyword evidence="7" id="KW-1185">Reference proteome</keyword>
<dbReference type="CDD" id="cd14752">
    <property type="entry name" value="GH31_N"/>
    <property type="match status" value="1"/>
</dbReference>
<dbReference type="PANTHER" id="PTHR46959:SF2">
    <property type="entry name" value="SULFOQUINOVOSIDASE"/>
    <property type="match status" value="1"/>
</dbReference>
<dbReference type="EMBL" id="NPDX01000002">
    <property type="protein sequence ID" value="PJZ84503.1"/>
    <property type="molecule type" value="Genomic_DNA"/>
</dbReference>
<organism evidence="6 7">
    <name type="scientific">Leptospira harrisiae</name>
    <dbReference type="NCBI Taxonomy" id="2023189"/>
    <lineage>
        <taxon>Bacteria</taxon>
        <taxon>Pseudomonadati</taxon>
        <taxon>Spirochaetota</taxon>
        <taxon>Spirochaetia</taxon>
        <taxon>Leptospirales</taxon>
        <taxon>Leptospiraceae</taxon>
        <taxon>Leptospira</taxon>
    </lineage>
</organism>
<dbReference type="GO" id="GO:0030246">
    <property type="term" value="F:carbohydrate binding"/>
    <property type="evidence" value="ECO:0007669"/>
    <property type="project" value="InterPro"/>
</dbReference>
<evidence type="ECO:0000313" key="6">
    <source>
        <dbReference type="EMBL" id="PJZ84503.1"/>
    </source>
</evidence>
<evidence type="ECO:0000256" key="1">
    <source>
        <dbReference type="ARBA" id="ARBA00007806"/>
    </source>
</evidence>
<dbReference type="Gene3D" id="2.60.40.1180">
    <property type="entry name" value="Golgi alpha-mannosidase II"/>
    <property type="match status" value="1"/>
</dbReference>
<name>A0A2N0AJR5_9LEPT</name>
<feature type="domain" description="Glycosyl hydrolase family 31 C-terminal" evidence="5">
    <location>
        <begin position="643"/>
        <end position="726"/>
    </location>
</feature>
<dbReference type="InterPro" id="IPR011013">
    <property type="entry name" value="Gal_mutarotase_sf_dom"/>
</dbReference>
<evidence type="ECO:0000259" key="5">
    <source>
        <dbReference type="Pfam" id="PF21365"/>
    </source>
</evidence>